<dbReference type="Gene3D" id="3.40.10.10">
    <property type="entry name" value="DNA Methylphosphotriester Repair Domain"/>
    <property type="match status" value="1"/>
</dbReference>
<dbReference type="eggNOG" id="COG1525">
    <property type="taxonomic scope" value="Bacteria"/>
</dbReference>
<dbReference type="SUPFAM" id="SSF57884">
    <property type="entry name" value="Ada DNA repair protein, N-terminal domain (N-Ada 10)"/>
    <property type="match status" value="1"/>
</dbReference>
<dbReference type="EMBL" id="CP001197">
    <property type="protein sequence ID" value="ACL08363.1"/>
    <property type="molecule type" value="Genomic_DNA"/>
</dbReference>
<dbReference type="OrthoDB" id="9805504at2"/>
<dbReference type="HOGENOM" id="CLU_2259280_0_0_7"/>
<reference evidence="3" key="1">
    <citation type="submission" date="2008-10" db="EMBL/GenBank/DDBJ databases">
        <title>Complete sequence of Desulfovibrio vulgaris str. 'Miyazaki F'.</title>
        <authorList>
            <person name="Lucas S."/>
            <person name="Copeland A."/>
            <person name="Lapidus A."/>
            <person name="Glavina del Rio T."/>
            <person name="Dalin E."/>
            <person name="Tice H."/>
            <person name="Bruce D."/>
            <person name="Goodwin L."/>
            <person name="Pitluck S."/>
            <person name="Sims D."/>
            <person name="Brettin T."/>
            <person name="Detter J.C."/>
            <person name="Han C."/>
            <person name="Larimer F."/>
            <person name="Land M."/>
            <person name="Hauser L."/>
            <person name="Kyrpides N."/>
            <person name="Mikhailova N."/>
            <person name="Hazen T.C."/>
            <person name="Richardson P."/>
        </authorList>
    </citation>
    <scope>NUCLEOTIDE SEQUENCE</scope>
    <source>
        <strain evidence="3">Miyazaki F</strain>
    </source>
</reference>
<dbReference type="GO" id="GO:0003677">
    <property type="term" value="F:DNA binding"/>
    <property type="evidence" value="ECO:0007669"/>
    <property type="project" value="InterPro"/>
</dbReference>
<dbReference type="GO" id="GO:0008168">
    <property type="term" value="F:methyltransferase activity"/>
    <property type="evidence" value="ECO:0007669"/>
    <property type="project" value="InterPro"/>
</dbReference>
<dbReference type="GO" id="GO:0006281">
    <property type="term" value="P:DNA repair"/>
    <property type="evidence" value="ECO:0007669"/>
    <property type="project" value="InterPro"/>
</dbReference>
<proteinExistence type="predicted"/>
<accession>B8DRS6</accession>
<dbReference type="Pfam" id="PF02805">
    <property type="entry name" value="Ada_Zn_binding"/>
    <property type="match status" value="1"/>
</dbReference>
<dbReference type="GO" id="GO:0006355">
    <property type="term" value="P:regulation of DNA-templated transcription"/>
    <property type="evidence" value="ECO:0007669"/>
    <property type="project" value="InterPro"/>
</dbReference>
<feature type="domain" description="Ada DNA repair metal-binding" evidence="2">
    <location>
        <begin position="52"/>
        <end position="103"/>
    </location>
</feature>
<evidence type="ECO:0000256" key="1">
    <source>
        <dbReference type="ARBA" id="ARBA00023159"/>
    </source>
</evidence>
<dbReference type="STRING" id="883.DvMF_1415"/>
<dbReference type="GO" id="GO:0008270">
    <property type="term" value="F:zinc ion binding"/>
    <property type="evidence" value="ECO:0007669"/>
    <property type="project" value="InterPro"/>
</dbReference>
<dbReference type="InterPro" id="IPR004026">
    <property type="entry name" value="Ada_DNA_repair_Zn-bd"/>
</dbReference>
<evidence type="ECO:0000259" key="2">
    <source>
        <dbReference type="Pfam" id="PF02805"/>
    </source>
</evidence>
<keyword evidence="1" id="KW-0010">Activator</keyword>
<sequence>MRPTPSPFRSGPCPLAVRAAAAALLTLLLTLALTLPQTLPLTLVFTAPPAQAAQNAVYHGNVQSHIFHQQGCTYYACKACTAVFTTRKAALDAGFRPCKVCKP</sequence>
<name>B8DRS6_NITV9</name>
<dbReference type="AlphaFoldDB" id="B8DRS6"/>
<dbReference type="KEGG" id="dvm:DvMF_1415"/>
<dbReference type="InterPro" id="IPR035451">
    <property type="entry name" value="Ada-like_dom_sf"/>
</dbReference>
<organism evidence="3">
    <name type="scientific">Nitratidesulfovibrio vulgaris (strain DSM 19637 / Miyazaki F)</name>
    <name type="common">Desulfovibrio vulgaris</name>
    <dbReference type="NCBI Taxonomy" id="883"/>
    <lineage>
        <taxon>Bacteria</taxon>
        <taxon>Pseudomonadati</taxon>
        <taxon>Thermodesulfobacteriota</taxon>
        <taxon>Desulfovibrionia</taxon>
        <taxon>Desulfovibrionales</taxon>
        <taxon>Desulfovibrionaceae</taxon>
        <taxon>Nitratidesulfovibrio</taxon>
    </lineage>
</organism>
<protein>
    <recommendedName>
        <fullName evidence="2">Ada DNA repair metal-binding domain-containing protein</fullName>
    </recommendedName>
</protein>
<gene>
    <name evidence="3" type="ordered locus">DvMF_1415</name>
</gene>
<evidence type="ECO:0000313" key="3">
    <source>
        <dbReference type="EMBL" id="ACL08363.1"/>
    </source>
</evidence>